<comment type="caution">
    <text evidence="1">The sequence shown here is derived from an EMBL/GenBank/DDBJ whole genome shotgun (WGS) entry which is preliminary data.</text>
</comment>
<proteinExistence type="predicted"/>
<organism evidence="1 2">
    <name type="scientific">Mycena alexandri</name>
    <dbReference type="NCBI Taxonomy" id="1745969"/>
    <lineage>
        <taxon>Eukaryota</taxon>
        <taxon>Fungi</taxon>
        <taxon>Dikarya</taxon>
        <taxon>Basidiomycota</taxon>
        <taxon>Agaricomycotina</taxon>
        <taxon>Agaricomycetes</taxon>
        <taxon>Agaricomycetidae</taxon>
        <taxon>Agaricales</taxon>
        <taxon>Marasmiineae</taxon>
        <taxon>Mycenaceae</taxon>
        <taxon>Mycena</taxon>
    </lineage>
</organism>
<protein>
    <submittedName>
        <fullName evidence="1">Uncharacterized protein</fullName>
    </submittedName>
</protein>
<name>A0AAD6SJE0_9AGAR</name>
<gene>
    <name evidence="1" type="ORF">C8F04DRAFT_1118782</name>
</gene>
<dbReference type="EMBL" id="JARJCM010000110">
    <property type="protein sequence ID" value="KAJ7028648.1"/>
    <property type="molecule type" value="Genomic_DNA"/>
</dbReference>
<evidence type="ECO:0000313" key="1">
    <source>
        <dbReference type="EMBL" id="KAJ7028648.1"/>
    </source>
</evidence>
<accession>A0AAD6SJE0</accession>
<evidence type="ECO:0000313" key="2">
    <source>
        <dbReference type="Proteomes" id="UP001218188"/>
    </source>
</evidence>
<dbReference type="AlphaFoldDB" id="A0AAD6SJE0"/>
<keyword evidence="2" id="KW-1185">Reference proteome</keyword>
<sequence length="246" mass="27353">MGRVELHGLEWNRMKHAVRRLHVPDRLRHPPALTIFNSARPSIPSSWFAPGLPPRPPRAAAAIEHGPWRVIWRAIACSSLYARCRVLGHFLPLSIPFSSRRWATTVCARAFLYADEATRLLTARPTPLASTSPLSTELTTRYNEPTPQRHWATGTRIDHKSRSMNVRVRSLFHFITSLFILPRPRRAAGEWVGCGYIPRGATALAFLWGEEMARVRGRAGTGVLGVASHLCAQIPPAACLFAMSAG</sequence>
<reference evidence="1" key="1">
    <citation type="submission" date="2023-03" db="EMBL/GenBank/DDBJ databases">
        <title>Massive genome expansion in bonnet fungi (Mycena s.s.) driven by repeated elements and novel gene families across ecological guilds.</title>
        <authorList>
            <consortium name="Lawrence Berkeley National Laboratory"/>
            <person name="Harder C.B."/>
            <person name="Miyauchi S."/>
            <person name="Viragh M."/>
            <person name="Kuo A."/>
            <person name="Thoen E."/>
            <person name="Andreopoulos B."/>
            <person name="Lu D."/>
            <person name="Skrede I."/>
            <person name="Drula E."/>
            <person name="Henrissat B."/>
            <person name="Morin E."/>
            <person name="Kohler A."/>
            <person name="Barry K."/>
            <person name="LaButti K."/>
            <person name="Morin E."/>
            <person name="Salamov A."/>
            <person name="Lipzen A."/>
            <person name="Mereny Z."/>
            <person name="Hegedus B."/>
            <person name="Baldrian P."/>
            <person name="Stursova M."/>
            <person name="Weitz H."/>
            <person name="Taylor A."/>
            <person name="Grigoriev I.V."/>
            <person name="Nagy L.G."/>
            <person name="Martin F."/>
            <person name="Kauserud H."/>
        </authorList>
    </citation>
    <scope>NUCLEOTIDE SEQUENCE</scope>
    <source>
        <strain evidence="1">CBHHK200</strain>
    </source>
</reference>
<dbReference type="Proteomes" id="UP001218188">
    <property type="component" value="Unassembled WGS sequence"/>
</dbReference>